<keyword evidence="2" id="KW-1185">Reference proteome</keyword>
<protein>
    <submittedName>
        <fullName evidence="1">Uncharacterized protein</fullName>
    </submittedName>
</protein>
<dbReference type="AlphaFoldDB" id="A0AAQ3L8M2"/>
<name>A0AAQ3L8M2_9BACT</name>
<evidence type="ECO:0000313" key="2">
    <source>
        <dbReference type="Proteomes" id="UP001304300"/>
    </source>
</evidence>
<dbReference type="Proteomes" id="UP001304300">
    <property type="component" value="Chromosome"/>
</dbReference>
<organism evidence="1 2">
    <name type="scientific">Rubellicoccus peritrichatus</name>
    <dbReference type="NCBI Taxonomy" id="3080537"/>
    <lineage>
        <taxon>Bacteria</taxon>
        <taxon>Pseudomonadati</taxon>
        <taxon>Verrucomicrobiota</taxon>
        <taxon>Opitutia</taxon>
        <taxon>Puniceicoccales</taxon>
        <taxon>Cerasicoccaceae</taxon>
        <taxon>Rubellicoccus</taxon>
    </lineage>
</organism>
<dbReference type="KEGG" id="puo:RZN69_01115"/>
<evidence type="ECO:0000313" key="1">
    <source>
        <dbReference type="EMBL" id="WOO41669.1"/>
    </source>
</evidence>
<accession>A0AAQ3L8M2</accession>
<sequence length="137" mass="15886">MSLKTHIEFVSDSFPSYPNEDEEINPGIWGKRLAEYLIDSLPSHGITPKEPYPEDWGWEIPIENKDFPMFIGCSNQLEQEGNQFLVFIDPSKSKIRKGLFKKIDTTAEITRVSDALEKILSSHDGIRESRWWDENEL</sequence>
<gene>
    <name evidence="1" type="ORF">RZN69_01115</name>
</gene>
<dbReference type="RefSeq" id="WP_317834153.1">
    <property type="nucleotide sequence ID" value="NZ_CP136920.1"/>
</dbReference>
<dbReference type="EMBL" id="CP136920">
    <property type="protein sequence ID" value="WOO41669.1"/>
    <property type="molecule type" value="Genomic_DNA"/>
</dbReference>
<reference evidence="1 2" key="1">
    <citation type="submission" date="2023-10" db="EMBL/GenBank/DDBJ databases">
        <title>Rubellicoccus peritrichatus gen. nov., sp. nov., isolated from an algae of coral reef tank.</title>
        <authorList>
            <person name="Luo J."/>
        </authorList>
    </citation>
    <scope>NUCLEOTIDE SEQUENCE [LARGE SCALE GENOMIC DNA]</scope>
    <source>
        <strain evidence="1 2">CR14</strain>
    </source>
</reference>
<proteinExistence type="predicted"/>